<dbReference type="InterPro" id="IPR029044">
    <property type="entry name" value="Nucleotide-diphossugar_trans"/>
</dbReference>
<protein>
    <recommendedName>
        <fullName evidence="2">Glycosyltransferase 2-like domain-containing protein</fullName>
    </recommendedName>
</protein>
<dbReference type="AlphaFoldDB" id="A0A2M7BD97"/>
<name>A0A2M7BD97_9BACT</name>
<dbReference type="Proteomes" id="UP000229631">
    <property type="component" value="Unassembled WGS sequence"/>
</dbReference>
<proteinExistence type="predicted"/>
<sequence>MISAVVLAKNEEKNLEDCLSGLKWCDEIVVIDDDSTDKTKEISQKAGAKVIPHSLKNDFAEQRNFALKEASHDWIFFVDADERVSDKLALEIQKKIKKTTSTGFYCWRIDNFLGRWLKHGEIGSTRILRLARRGSGWWKRNVDEQWAVSGKTETLKNPLLHYSHRNLTEFLESINERSTLNAEAFYREGRWITVFEWFKPKGKFILNYFLRLGFLDGLPGFVFAVLMSLHSFLVRGKLYLLWRRRGGWQ</sequence>
<dbReference type="PANTHER" id="PTHR43630:SF2">
    <property type="entry name" value="GLYCOSYLTRANSFERASE"/>
    <property type="match status" value="1"/>
</dbReference>
<dbReference type="CDD" id="cd02511">
    <property type="entry name" value="Beta4Glucosyltransferase"/>
    <property type="match status" value="1"/>
</dbReference>
<evidence type="ECO:0000256" key="1">
    <source>
        <dbReference type="SAM" id="Phobius"/>
    </source>
</evidence>
<keyword evidence="1" id="KW-1133">Transmembrane helix</keyword>
<dbReference type="SUPFAM" id="SSF53448">
    <property type="entry name" value="Nucleotide-diphospho-sugar transferases"/>
    <property type="match status" value="1"/>
</dbReference>
<keyword evidence="1" id="KW-0472">Membrane</keyword>
<dbReference type="Pfam" id="PF00535">
    <property type="entry name" value="Glycos_transf_2"/>
    <property type="match status" value="1"/>
</dbReference>
<organism evidence="3 4">
    <name type="scientific">Candidatus Shapirobacteria bacterium CG03_land_8_20_14_0_80_39_12</name>
    <dbReference type="NCBI Taxonomy" id="1974879"/>
    <lineage>
        <taxon>Bacteria</taxon>
        <taxon>Candidatus Shapironibacteriota</taxon>
    </lineage>
</organism>
<evidence type="ECO:0000259" key="2">
    <source>
        <dbReference type="Pfam" id="PF00535"/>
    </source>
</evidence>
<comment type="caution">
    <text evidence="3">The sequence shown here is derived from an EMBL/GenBank/DDBJ whole genome shotgun (WGS) entry which is preliminary data.</text>
</comment>
<reference evidence="4" key="1">
    <citation type="submission" date="2017-09" db="EMBL/GenBank/DDBJ databases">
        <title>Depth-based differentiation of microbial function through sediment-hosted aquifers and enrichment of novel symbionts in the deep terrestrial subsurface.</title>
        <authorList>
            <person name="Probst A.J."/>
            <person name="Ladd B."/>
            <person name="Jarett J.K."/>
            <person name="Geller-Mcgrath D.E."/>
            <person name="Sieber C.M.K."/>
            <person name="Emerson J.B."/>
            <person name="Anantharaman K."/>
            <person name="Thomas B.C."/>
            <person name="Malmstrom R."/>
            <person name="Stieglmeier M."/>
            <person name="Klingl A."/>
            <person name="Woyke T."/>
            <person name="Ryan C.M."/>
            <person name="Banfield J.F."/>
        </authorList>
    </citation>
    <scope>NUCLEOTIDE SEQUENCE [LARGE SCALE GENOMIC DNA]</scope>
</reference>
<gene>
    <name evidence="3" type="ORF">COS54_01705</name>
</gene>
<evidence type="ECO:0000313" key="4">
    <source>
        <dbReference type="Proteomes" id="UP000229631"/>
    </source>
</evidence>
<evidence type="ECO:0000313" key="3">
    <source>
        <dbReference type="EMBL" id="PIV01068.1"/>
    </source>
</evidence>
<dbReference type="PANTHER" id="PTHR43630">
    <property type="entry name" value="POLY-BETA-1,6-N-ACETYL-D-GLUCOSAMINE SYNTHASE"/>
    <property type="match status" value="1"/>
</dbReference>
<feature type="domain" description="Glycosyltransferase 2-like" evidence="2">
    <location>
        <begin position="3"/>
        <end position="124"/>
    </location>
</feature>
<keyword evidence="1" id="KW-0812">Transmembrane</keyword>
<accession>A0A2M7BD97</accession>
<feature type="transmembrane region" description="Helical" evidence="1">
    <location>
        <begin position="208"/>
        <end position="234"/>
    </location>
</feature>
<dbReference type="InterPro" id="IPR001173">
    <property type="entry name" value="Glyco_trans_2-like"/>
</dbReference>
<dbReference type="Gene3D" id="3.90.550.10">
    <property type="entry name" value="Spore Coat Polysaccharide Biosynthesis Protein SpsA, Chain A"/>
    <property type="match status" value="1"/>
</dbReference>
<dbReference type="EMBL" id="PEVC01000033">
    <property type="protein sequence ID" value="PIV01068.1"/>
    <property type="molecule type" value="Genomic_DNA"/>
</dbReference>